<name>A0A5N7BYT0_PETAA</name>
<dbReference type="AlphaFoldDB" id="A0A5N7BYT0"/>
<reference evidence="1" key="1">
    <citation type="submission" date="2019-04" db="EMBL/GenBank/DDBJ databases">
        <title>Friends and foes A comparative genomics studyof 23 Aspergillus species from section Flavi.</title>
        <authorList>
            <consortium name="DOE Joint Genome Institute"/>
            <person name="Kjaerbolling I."/>
            <person name="Vesth T."/>
            <person name="Frisvad J.C."/>
            <person name="Nybo J.L."/>
            <person name="Theobald S."/>
            <person name="Kildgaard S."/>
            <person name="Isbrandt T."/>
            <person name="Kuo A."/>
            <person name="Sato A."/>
            <person name="Lyhne E.K."/>
            <person name="Kogle M.E."/>
            <person name="Wiebenga A."/>
            <person name="Kun R.S."/>
            <person name="Lubbers R.J."/>
            <person name="Makela M.R."/>
            <person name="Barry K."/>
            <person name="Chovatia M."/>
            <person name="Clum A."/>
            <person name="Daum C."/>
            <person name="Haridas S."/>
            <person name="He G."/>
            <person name="LaButti K."/>
            <person name="Lipzen A."/>
            <person name="Mondo S."/>
            <person name="Riley R."/>
            <person name="Salamov A."/>
            <person name="Simmons B.A."/>
            <person name="Magnuson J.K."/>
            <person name="Henrissat B."/>
            <person name="Mortensen U.H."/>
            <person name="Larsen T.O."/>
            <person name="Devries R.P."/>
            <person name="Grigoriev I.V."/>
            <person name="Machida M."/>
            <person name="Baker S.E."/>
            <person name="Andersen M.R."/>
        </authorList>
    </citation>
    <scope>NUCLEOTIDE SEQUENCE [LARGE SCALE GENOMIC DNA]</scope>
    <source>
        <strain evidence="1">IBT 14317</strain>
    </source>
</reference>
<evidence type="ECO:0000313" key="1">
    <source>
        <dbReference type="EMBL" id="KAE8387002.1"/>
    </source>
</evidence>
<protein>
    <submittedName>
        <fullName evidence="1">Uncharacterized protein</fullName>
    </submittedName>
</protein>
<dbReference type="EMBL" id="ML735301">
    <property type="protein sequence ID" value="KAE8387002.1"/>
    <property type="molecule type" value="Genomic_DNA"/>
</dbReference>
<organism evidence="1">
    <name type="scientific">Petromyces alliaceus</name>
    <name type="common">Aspergillus alliaceus</name>
    <dbReference type="NCBI Taxonomy" id="209559"/>
    <lineage>
        <taxon>Eukaryota</taxon>
        <taxon>Fungi</taxon>
        <taxon>Dikarya</taxon>
        <taxon>Ascomycota</taxon>
        <taxon>Pezizomycotina</taxon>
        <taxon>Eurotiomycetes</taxon>
        <taxon>Eurotiomycetidae</taxon>
        <taxon>Eurotiales</taxon>
        <taxon>Aspergillaceae</taxon>
        <taxon>Aspergillus</taxon>
        <taxon>Aspergillus subgen. Circumdati</taxon>
    </lineage>
</organism>
<proteinExistence type="predicted"/>
<sequence>MGHTDYARYIDILHAHEALGYGVMSRATDPDIDARIMSKDAEKTITPDDMVNLEFTFGQR</sequence>
<dbReference type="Proteomes" id="UP000326877">
    <property type="component" value="Unassembled WGS sequence"/>
</dbReference>
<gene>
    <name evidence="1" type="ORF">BDV23DRAFT_162144</name>
</gene>
<accession>A0A5N7BYT0</accession>